<keyword evidence="1" id="KW-1133">Transmembrane helix</keyword>
<sequence>MGLSGGQVFLSIHPSFSIVGGHFLEESVIARNDSPLFVNSLIIPLLLLYNPLINVFYAIDEHEFTREGWQEDEGVINDFTKLLS</sequence>
<keyword evidence="3" id="KW-1185">Reference proteome</keyword>
<feature type="transmembrane region" description="Helical" evidence="1">
    <location>
        <begin position="36"/>
        <end position="59"/>
    </location>
</feature>
<evidence type="ECO:0000256" key="1">
    <source>
        <dbReference type="SAM" id="Phobius"/>
    </source>
</evidence>
<dbReference type="EMBL" id="BMFV01000003">
    <property type="protein sequence ID" value="GGH76512.1"/>
    <property type="molecule type" value="Genomic_DNA"/>
</dbReference>
<dbReference type="Proteomes" id="UP000656813">
    <property type="component" value="Unassembled WGS sequence"/>
</dbReference>
<keyword evidence="1" id="KW-0472">Membrane</keyword>
<organism evidence="2 3">
    <name type="scientific">Pullulanibacillus pueri</name>
    <dbReference type="NCBI Taxonomy" id="1437324"/>
    <lineage>
        <taxon>Bacteria</taxon>
        <taxon>Bacillati</taxon>
        <taxon>Bacillota</taxon>
        <taxon>Bacilli</taxon>
        <taxon>Bacillales</taxon>
        <taxon>Sporolactobacillaceae</taxon>
        <taxon>Pullulanibacillus</taxon>
    </lineage>
</organism>
<comment type="caution">
    <text evidence="2">The sequence shown here is derived from an EMBL/GenBank/DDBJ whole genome shotgun (WGS) entry which is preliminary data.</text>
</comment>
<keyword evidence="1" id="KW-0812">Transmembrane</keyword>
<name>A0A8J3EKZ5_9BACL</name>
<reference evidence="2" key="2">
    <citation type="submission" date="2020-09" db="EMBL/GenBank/DDBJ databases">
        <authorList>
            <person name="Sun Q."/>
            <person name="Zhou Y."/>
        </authorList>
    </citation>
    <scope>NUCLEOTIDE SEQUENCE</scope>
    <source>
        <strain evidence="2">CGMCC 1.12777</strain>
    </source>
</reference>
<gene>
    <name evidence="2" type="ORF">GCM10007096_07050</name>
</gene>
<protein>
    <submittedName>
        <fullName evidence="2">Uncharacterized protein</fullName>
    </submittedName>
</protein>
<evidence type="ECO:0000313" key="3">
    <source>
        <dbReference type="Proteomes" id="UP000656813"/>
    </source>
</evidence>
<reference evidence="2" key="1">
    <citation type="journal article" date="2014" name="Int. J. Syst. Evol. Microbiol.">
        <title>Complete genome sequence of Corynebacterium casei LMG S-19264T (=DSM 44701T), isolated from a smear-ripened cheese.</title>
        <authorList>
            <consortium name="US DOE Joint Genome Institute (JGI-PGF)"/>
            <person name="Walter F."/>
            <person name="Albersmeier A."/>
            <person name="Kalinowski J."/>
            <person name="Ruckert C."/>
        </authorList>
    </citation>
    <scope>NUCLEOTIDE SEQUENCE</scope>
    <source>
        <strain evidence="2">CGMCC 1.12777</strain>
    </source>
</reference>
<proteinExistence type="predicted"/>
<dbReference type="AlphaFoldDB" id="A0A8J3EKZ5"/>
<evidence type="ECO:0000313" key="2">
    <source>
        <dbReference type="EMBL" id="GGH76512.1"/>
    </source>
</evidence>
<accession>A0A8J3EKZ5</accession>